<gene>
    <name evidence="5" type="ORF">S01H4_33208</name>
</gene>
<dbReference type="PANTHER" id="PTHR11601">
    <property type="entry name" value="CYSTEINE DESULFURYLASE FAMILY MEMBER"/>
    <property type="match status" value="1"/>
</dbReference>
<evidence type="ECO:0000256" key="2">
    <source>
        <dbReference type="ARBA" id="ARBA00006490"/>
    </source>
</evidence>
<dbReference type="InterPro" id="IPR000192">
    <property type="entry name" value="Aminotrans_V_dom"/>
</dbReference>
<protein>
    <recommendedName>
        <fullName evidence="4">Aminotransferase class V domain-containing protein</fullName>
    </recommendedName>
</protein>
<keyword evidence="3" id="KW-0812">Transmembrane</keyword>
<organism evidence="5">
    <name type="scientific">marine sediment metagenome</name>
    <dbReference type="NCBI Taxonomy" id="412755"/>
    <lineage>
        <taxon>unclassified sequences</taxon>
        <taxon>metagenomes</taxon>
        <taxon>ecological metagenomes</taxon>
    </lineage>
</organism>
<evidence type="ECO:0000259" key="4">
    <source>
        <dbReference type="Pfam" id="PF00266"/>
    </source>
</evidence>
<dbReference type="SUPFAM" id="SSF53383">
    <property type="entry name" value="PLP-dependent transferases"/>
    <property type="match status" value="1"/>
</dbReference>
<feature type="non-terminal residue" evidence="5">
    <location>
        <position position="1"/>
    </location>
</feature>
<dbReference type="InterPro" id="IPR015421">
    <property type="entry name" value="PyrdxlP-dep_Trfase_major"/>
</dbReference>
<feature type="transmembrane region" description="Helical" evidence="3">
    <location>
        <begin position="150"/>
        <end position="172"/>
    </location>
</feature>
<proteinExistence type="inferred from homology"/>
<comment type="caution">
    <text evidence="5">The sequence shown here is derived from an EMBL/GenBank/DDBJ whole genome shotgun (WGS) entry which is preliminary data.</text>
</comment>
<accession>X1A802</accession>
<dbReference type="AlphaFoldDB" id="X1A802"/>
<dbReference type="InterPro" id="IPR015422">
    <property type="entry name" value="PyrdxlP-dep_Trfase_small"/>
</dbReference>
<reference evidence="5" key="1">
    <citation type="journal article" date="2014" name="Front. Microbiol.">
        <title>High frequency of phylogenetically diverse reductive dehalogenase-homologous genes in deep subseafloor sedimentary metagenomes.</title>
        <authorList>
            <person name="Kawai M."/>
            <person name="Futagami T."/>
            <person name="Toyoda A."/>
            <person name="Takaki Y."/>
            <person name="Nishi S."/>
            <person name="Hori S."/>
            <person name="Arai W."/>
            <person name="Tsubouchi T."/>
            <person name="Morono Y."/>
            <person name="Uchiyama I."/>
            <person name="Ito T."/>
            <person name="Fujiyama A."/>
            <person name="Inagaki F."/>
            <person name="Takami H."/>
        </authorList>
    </citation>
    <scope>NUCLEOTIDE SEQUENCE</scope>
    <source>
        <strain evidence="5">Expedition CK06-06</strain>
    </source>
</reference>
<keyword evidence="3" id="KW-1133">Transmembrane helix</keyword>
<dbReference type="EMBL" id="BART01017447">
    <property type="protein sequence ID" value="GAG77824.1"/>
    <property type="molecule type" value="Genomic_DNA"/>
</dbReference>
<feature type="domain" description="Aminotransferase class V" evidence="4">
    <location>
        <begin position="1"/>
        <end position="94"/>
    </location>
</feature>
<dbReference type="Gene3D" id="3.40.640.10">
    <property type="entry name" value="Type I PLP-dependent aspartate aminotransferase-like (Major domain)"/>
    <property type="match status" value="1"/>
</dbReference>
<dbReference type="PANTHER" id="PTHR11601:SF34">
    <property type="entry name" value="CYSTEINE DESULFURASE"/>
    <property type="match status" value="1"/>
</dbReference>
<evidence type="ECO:0000256" key="3">
    <source>
        <dbReference type="SAM" id="Phobius"/>
    </source>
</evidence>
<comment type="similarity">
    <text evidence="2">Belongs to the class-V pyridoxal-phosphate-dependent aminotransferase family. NifS/IscS subfamily.</text>
</comment>
<dbReference type="InterPro" id="IPR015424">
    <property type="entry name" value="PyrdxlP-dep_Trfase"/>
</dbReference>
<keyword evidence="3" id="KW-0472">Membrane</keyword>
<dbReference type="Gene3D" id="3.90.1150.10">
    <property type="entry name" value="Aspartate Aminotransferase, domain 1"/>
    <property type="match status" value="1"/>
</dbReference>
<dbReference type="Pfam" id="PF00266">
    <property type="entry name" value="Aminotran_5"/>
    <property type="match status" value="1"/>
</dbReference>
<name>X1A802_9ZZZZ</name>
<comment type="cofactor">
    <cofactor evidence="1">
        <name>pyridoxal 5'-phosphate</name>
        <dbReference type="ChEBI" id="CHEBI:597326"/>
    </cofactor>
</comment>
<evidence type="ECO:0000256" key="1">
    <source>
        <dbReference type="ARBA" id="ARBA00001933"/>
    </source>
</evidence>
<evidence type="ECO:0000313" key="5">
    <source>
        <dbReference type="EMBL" id="GAG77824.1"/>
    </source>
</evidence>
<sequence>TIQKISGIGKLCKEYNIVFHSDAVAAEGLIPIDVKNDNIDLLTLSSNDIYGPKGLGILFVRKGIRLSPIIIGGGQERGLRSGSENITGIVGEKEFLNRGVYYSVEDFSNFKDKRIMVLDRGEKSVEVAINLTKYTPSRLDTDFSIVLTHVAHVIPVILSSAFLLFFLLFIFVF</sequence>